<dbReference type="EMBL" id="CACRXK020000192">
    <property type="protein sequence ID" value="CAB3979379.1"/>
    <property type="molecule type" value="Genomic_DNA"/>
</dbReference>
<dbReference type="InterPro" id="IPR012337">
    <property type="entry name" value="RNaseH-like_sf"/>
</dbReference>
<gene>
    <name evidence="3" type="ORF">PACLA_8A043325</name>
</gene>
<dbReference type="InterPro" id="IPR043502">
    <property type="entry name" value="DNA/RNA_pol_sf"/>
</dbReference>
<dbReference type="Proteomes" id="UP001152795">
    <property type="component" value="Unassembled WGS sequence"/>
</dbReference>
<keyword evidence="4" id="KW-1185">Reference proteome</keyword>
<dbReference type="InterPro" id="IPR002181">
    <property type="entry name" value="Fibrinogen_a/b/g_C_dom"/>
</dbReference>
<dbReference type="SUPFAM" id="SSF53098">
    <property type="entry name" value="Ribonuclease H-like"/>
    <property type="match status" value="1"/>
</dbReference>
<dbReference type="OrthoDB" id="5976830at2759"/>
<comment type="caution">
    <text evidence="3">The sequence shown here is derived from an EMBL/GenBank/DDBJ whole genome shotgun (WGS) entry which is preliminary data.</text>
</comment>
<proteinExistence type="predicted"/>
<reference evidence="3" key="1">
    <citation type="submission" date="2020-04" db="EMBL/GenBank/DDBJ databases">
        <authorList>
            <person name="Alioto T."/>
            <person name="Alioto T."/>
            <person name="Gomez Garrido J."/>
        </authorList>
    </citation>
    <scope>NUCLEOTIDE SEQUENCE</scope>
    <source>
        <strain evidence="3">A484AB</strain>
    </source>
</reference>
<feature type="region of interest" description="Disordered" evidence="2">
    <location>
        <begin position="248"/>
        <end position="272"/>
    </location>
</feature>
<dbReference type="SUPFAM" id="SSF56672">
    <property type="entry name" value="DNA/RNA polymerases"/>
    <property type="match status" value="1"/>
</dbReference>
<feature type="region of interest" description="Disordered" evidence="2">
    <location>
        <begin position="142"/>
        <end position="202"/>
    </location>
</feature>
<accession>A0A7D9D9F0</accession>
<dbReference type="PANTHER" id="PTHR31511">
    <property type="entry name" value="PROTEIN CBG23764"/>
    <property type="match status" value="1"/>
</dbReference>
<dbReference type="SMART" id="SM00384">
    <property type="entry name" value="AT_hook"/>
    <property type="match status" value="3"/>
</dbReference>
<dbReference type="SUPFAM" id="SSF54060">
    <property type="entry name" value="His-Me finger endonucleases"/>
    <property type="match status" value="1"/>
</dbReference>
<evidence type="ECO:0000313" key="4">
    <source>
        <dbReference type="Proteomes" id="UP001152795"/>
    </source>
</evidence>
<name>A0A7D9D9F0_PARCT</name>
<dbReference type="InterPro" id="IPR017956">
    <property type="entry name" value="AT_hook_DNA-bd_motif"/>
</dbReference>
<sequence>MASYLNLDEFNVEQLLALNSIIDSDDDMDTRVENIMVDKNYRIAPDDKGKDLFEGERQFIDEVDRDMEVKKPRRLPLNCKGRRGIMPTWKYSDRQKVKALLVEEAYQNLLARGVQGLPPTMGGRWRTDDPQVNEEIKRIKNERNPKIKRPRGRPPKVKSDAEVKIPKKRGRQPKAKSDAEVKIPKKRGRPPKAKSDAKVKRQTVAERFLSQRKVKLSVPADSVITPAGPGKFTIHVDLNKRPVRKAPEVPKGVAPWRPVPKPRTVLPKEKPVPKPRTKLLREKPVPKPRTIKIVSPPKLRKPVKMSREVKEQPIVVTPEEHEIDPFGTDLEKPFHRKIETAANGAAVTYSITPHYMDPLDQMTASRQVVRGILVNELKRMGGLKYTETIKVRMSKEIGDGKTDSVYFKSKTGTATNFEDIESTAAQNQLTILSRIETFQNLGSNWIILNIESHYVNIAMYKPLKGSSYIKLPVDISNPKCGLINMKNNDNLCFLWSHVRHLRPKARRATTITRKDREFITNLDYDGIDFPVKISDIDKIERKNSINISVFGYSGKKQFYPIRNSKAKHDEHMELLLLGDSEGNNHYVLIKDVNRMLFSEGTKIKFKNHRNSMPVPFVIYADFESILVPEERKVESEHSEDKSSTDLYQTHKACSFGLKTVCHYDDKYSGEYKSYVGEDAALVFLKTVLRESFRCREMVNNIFKKKMVITPEQEFEFQAARNCSICGNDLGEDRVRDHDHATGLYRGAAHNICNLKYRITWKVPVVFHNLRGYHSHLIMQEIGKFKMDVNTIQFMASSLEALVSNLSPEDFKIVGERWKGEDFNLVTQKGVFPYEFLDDISKLDTEGLPSKDKFYSSLYESEVKEEDYQRAQKVWDHFKMKTLRDYHDLYLETDVLLLADVFENFRRTCLENYKLDPAHYMSAPSISWDAFLKQSGEEIELVSDMDMFQFFEKDDLLKLTASPCFQSHRIMNENLIVVKRMKEVLTLNKPCCVGMSILDLSKTLMYDFHYNTIKKEYGNSSRLLFTDTDSLMYELKTDDVYEDFKRIGEKQNCWDNSDYPKDSPYYSTHNKKVKQNNAKDLESEIHAQENKIEKLEKKYQDIINRVDVFYPQSCSKLRRRIPSTTSGMYFINPQGLNSSPLVQVYCDMSSKDGVGVTLIGHNSESATYVRGYESAGSYRRRINYKISMEQIVAIMKHSENCEQYIKYRCFHTMIWWGHQQQAWWVSRQGHRMNYWGGAAINSGKCACGMTNSCNGEGKCNCDKNDEYWHQDSGYLTDKNRLPVTKLRFGDTGDGTNREYGYHTLGKLQCWG</sequence>
<feature type="coiled-coil region" evidence="1">
    <location>
        <begin position="1070"/>
        <end position="1104"/>
    </location>
</feature>
<dbReference type="GO" id="GO:0003677">
    <property type="term" value="F:DNA binding"/>
    <property type="evidence" value="ECO:0007669"/>
    <property type="project" value="InterPro"/>
</dbReference>
<evidence type="ECO:0000313" key="3">
    <source>
        <dbReference type="EMBL" id="CAB3979379.1"/>
    </source>
</evidence>
<evidence type="ECO:0000256" key="1">
    <source>
        <dbReference type="SAM" id="Coils"/>
    </source>
</evidence>
<dbReference type="Gene3D" id="3.40.1800.10">
    <property type="entry name" value="His-Me finger endonucleases"/>
    <property type="match status" value="1"/>
</dbReference>
<feature type="compositionally biased region" description="Basic residues" evidence="2">
    <location>
        <begin position="146"/>
        <end position="156"/>
    </location>
</feature>
<organism evidence="3 4">
    <name type="scientific">Paramuricea clavata</name>
    <name type="common">Red gorgonian</name>
    <name type="synonym">Violescent sea-whip</name>
    <dbReference type="NCBI Taxonomy" id="317549"/>
    <lineage>
        <taxon>Eukaryota</taxon>
        <taxon>Metazoa</taxon>
        <taxon>Cnidaria</taxon>
        <taxon>Anthozoa</taxon>
        <taxon>Octocorallia</taxon>
        <taxon>Malacalcyonacea</taxon>
        <taxon>Plexauridae</taxon>
        <taxon>Paramuricea</taxon>
    </lineage>
</organism>
<dbReference type="PRINTS" id="PR00929">
    <property type="entry name" value="ATHOOK"/>
</dbReference>
<dbReference type="InterPro" id="IPR044925">
    <property type="entry name" value="His-Me_finger_sf"/>
</dbReference>
<dbReference type="Gene3D" id="2.60.120.1000">
    <property type="match status" value="1"/>
</dbReference>
<dbReference type="PROSITE" id="PS51406">
    <property type="entry name" value="FIBRINOGEN_C_2"/>
    <property type="match status" value="1"/>
</dbReference>
<evidence type="ECO:0000256" key="2">
    <source>
        <dbReference type="SAM" id="MobiDB-lite"/>
    </source>
</evidence>
<keyword evidence="1" id="KW-0175">Coiled coil</keyword>
<dbReference type="InterPro" id="IPR036056">
    <property type="entry name" value="Fibrinogen-like_C"/>
</dbReference>
<dbReference type="InterPro" id="IPR038563">
    <property type="entry name" value="Endonuclease_7_sf"/>
</dbReference>
<protein>
    <submittedName>
        <fullName evidence="3">Gastrula zinc finger</fullName>
    </submittedName>
</protein>
<dbReference type="PANTHER" id="PTHR31511:SF12">
    <property type="entry name" value="RHO TERMINATION FACTOR N-TERMINAL DOMAIN-CONTAINING PROTEIN"/>
    <property type="match status" value="1"/>
</dbReference>
<dbReference type="NCBIfam" id="NF040941">
    <property type="entry name" value="GGGWT_bact"/>
    <property type="match status" value="1"/>
</dbReference>
<dbReference type="SUPFAM" id="SSF56496">
    <property type="entry name" value="Fibrinogen C-terminal domain-like"/>
    <property type="match status" value="1"/>
</dbReference>